<feature type="domain" description="Carboxymuconolactone decarboxylase-like" evidence="1">
    <location>
        <begin position="29"/>
        <end position="101"/>
    </location>
</feature>
<protein>
    <submittedName>
        <fullName evidence="2">4-carboxymuconolactone decarboxylase</fullName>
        <ecNumber evidence="2">4.1.1.44</ecNumber>
    </submittedName>
</protein>
<evidence type="ECO:0000313" key="2">
    <source>
        <dbReference type="EMBL" id="MBB4150036.1"/>
    </source>
</evidence>
<dbReference type="EMBL" id="JACIEU010000016">
    <property type="protein sequence ID" value="MBB4150036.1"/>
    <property type="molecule type" value="Genomic_DNA"/>
</dbReference>
<comment type="caution">
    <text evidence="2">The sequence shown here is derived from an EMBL/GenBank/DDBJ whole genome shotgun (WGS) entry which is preliminary data.</text>
</comment>
<dbReference type="PANTHER" id="PTHR33570:SF9">
    <property type="entry name" value="BLL4600 PROTEIN"/>
    <property type="match status" value="1"/>
</dbReference>
<keyword evidence="3" id="KW-1185">Reference proteome</keyword>
<dbReference type="Proteomes" id="UP000590524">
    <property type="component" value="Unassembled WGS sequence"/>
</dbReference>
<dbReference type="InterPro" id="IPR029032">
    <property type="entry name" value="AhpD-like"/>
</dbReference>
<name>A0A7W6LTF8_9SPHN</name>
<proteinExistence type="predicted"/>
<dbReference type="GO" id="GO:0051920">
    <property type="term" value="F:peroxiredoxin activity"/>
    <property type="evidence" value="ECO:0007669"/>
    <property type="project" value="InterPro"/>
</dbReference>
<evidence type="ECO:0000313" key="3">
    <source>
        <dbReference type="Proteomes" id="UP000590524"/>
    </source>
</evidence>
<dbReference type="InterPro" id="IPR003779">
    <property type="entry name" value="CMD-like"/>
</dbReference>
<evidence type="ECO:0000259" key="1">
    <source>
        <dbReference type="Pfam" id="PF02627"/>
    </source>
</evidence>
<keyword evidence="2" id="KW-0456">Lyase</keyword>
<dbReference type="SUPFAM" id="SSF69118">
    <property type="entry name" value="AhpD-like"/>
    <property type="match status" value="1"/>
</dbReference>
<dbReference type="EC" id="4.1.1.44" evidence="2"/>
<dbReference type="RefSeq" id="WP_188083503.1">
    <property type="nucleotide sequence ID" value="NZ_JACIEU010000016.1"/>
</dbReference>
<organism evidence="2 3">
    <name type="scientific">Sphingobium scionense</name>
    <dbReference type="NCBI Taxonomy" id="1404341"/>
    <lineage>
        <taxon>Bacteria</taxon>
        <taxon>Pseudomonadati</taxon>
        <taxon>Pseudomonadota</taxon>
        <taxon>Alphaproteobacteria</taxon>
        <taxon>Sphingomonadales</taxon>
        <taxon>Sphingomonadaceae</taxon>
        <taxon>Sphingobium</taxon>
    </lineage>
</organism>
<dbReference type="GO" id="GO:0047575">
    <property type="term" value="F:4-carboxymuconolactone decarboxylase activity"/>
    <property type="evidence" value="ECO:0007669"/>
    <property type="project" value="UniProtKB-EC"/>
</dbReference>
<dbReference type="InterPro" id="IPR052512">
    <property type="entry name" value="4CMD/NDH-1_regulator"/>
</dbReference>
<dbReference type="AlphaFoldDB" id="A0A7W6LTF8"/>
<reference evidence="2 3" key="1">
    <citation type="submission" date="2020-08" db="EMBL/GenBank/DDBJ databases">
        <title>Genomic Encyclopedia of Type Strains, Phase IV (KMG-IV): sequencing the most valuable type-strain genomes for metagenomic binning, comparative biology and taxonomic classification.</title>
        <authorList>
            <person name="Goeker M."/>
        </authorList>
    </citation>
    <scope>NUCLEOTIDE SEQUENCE [LARGE SCALE GENOMIC DNA]</scope>
    <source>
        <strain evidence="2 3">DSM 19371</strain>
    </source>
</reference>
<accession>A0A7W6LTF8</accession>
<dbReference type="Gene3D" id="1.20.1290.10">
    <property type="entry name" value="AhpD-like"/>
    <property type="match status" value="1"/>
</dbReference>
<dbReference type="PANTHER" id="PTHR33570">
    <property type="entry name" value="4-CARBOXYMUCONOLACTONE DECARBOXYLASE FAMILY PROTEIN"/>
    <property type="match status" value="1"/>
</dbReference>
<gene>
    <name evidence="2" type="ORF">GGQ90_003835</name>
</gene>
<dbReference type="Pfam" id="PF02627">
    <property type="entry name" value="CMD"/>
    <property type="match status" value="1"/>
</dbReference>
<sequence>MSQIDFTSPREAARACTSQLAAFVEDPPYAHVWNDPALSKRDRSLVTLAALITLHAEHELPAYLRRARDNGVTDAELAVLITHPAFYAGFPAAITASAAAAATLASKSGADQ</sequence>